<name>A0ABT9NUG1_9ACTN</name>
<comment type="caution">
    <text evidence="2">The sequence shown here is derived from an EMBL/GenBank/DDBJ whole genome shotgun (WGS) entry which is preliminary data.</text>
</comment>
<dbReference type="RefSeq" id="WP_068118594.1">
    <property type="nucleotide sequence ID" value="NZ_CCXJ01000143.1"/>
</dbReference>
<dbReference type="InterPro" id="IPR041049">
    <property type="entry name" value="DUF5615"/>
</dbReference>
<evidence type="ECO:0000313" key="2">
    <source>
        <dbReference type="EMBL" id="MDP9824068.1"/>
    </source>
</evidence>
<reference evidence="2 3" key="1">
    <citation type="submission" date="2023-07" db="EMBL/GenBank/DDBJ databases">
        <title>Sequencing the genomes of 1000 actinobacteria strains.</title>
        <authorList>
            <person name="Klenk H.-P."/>
        </authorList>
    </citation>
    <scope>NUCLEOTIDE SEQUENCE [LARGE SCALE GENOMIC DNA]</scope>
    <source>
        <strain evidence="2 3">GD13</strain>
    </source>
</reference>
<dbReference type="EMBL" id="JAUSQM010000001">
    <property type="protein sequence ID" value="MDP9824068.1"/>
    <property type="molecule type" value="Genomic_DNA"/>
</dbReference>
<protein>
    <submittedName>
        <fullName evidence="2">Nuclease of putative toxin-antitoxin system</fullName>
    </submittedName>
</protein>
<dbReference type="Pfam" id="PF18480">
    <property type="entry name" value="DUF5615"/>
    <property type="match status" value="1"/>
</dbReference>
<keyword evidence="3" id="KW-1185">Reference proteome</keyword>
<organism evidence="2 3">
    <name type="scientific">Nocardioides massiliensis</name>
    <dbReference type="NCBI Taxonomy" id="1325935"/>
    <lineage>
        <taxon>Bacteria</taxon>
        <taxon>Bacillati</taxon>
        <taxon>Actinomycetota</taxon>
        <taxon>Actinomycetes</taxon>
        <taxon>Propionibacteriales</taxon>
        <taxon>Nocardioidaceae</taxon>
        <taxon>Nocardioides</taxon>
    </lineage>
</organism>
<evidence type="ECO:0000259" key="1">
    <source>
        <dbReference type="Pfam" id="PF18480"/>
    </source>
</evidence>
<sequence length="118" mass="13095">MTPRLLADEHIDPVLVLGLQRRVPGLDIVRVQDVGLRTADDPAILEWAAAEDRILVTRDIKTVPTYAFNRVSAKQPMPGVFVLRSTVSMATAIDELSFIVGASDANEWVDRVVYLPLR</sequence>
<accession>A0ABT9NUG1</accession>
<feature type="domain" description="DUF5615" evidence="1">
    <location>
        <begin position="4"/>
        <end position="93"/>
    </location>
</feature>
<gene>
    <name evidence="2" type="ORF">J2S59_003877</name>
</gene>
<proteinExistence type="predicted"/>
<evidence type="ECO:0000313" key="3">
    <source>
        <dbReference type="Proteomes" id="UP001240447"/>
    </source>
</evidence>
<dbReference type="Proteomes" id="UP001240447">
    <property type="component" value="Unassembled WGS sequence"/>
</dbReference>